<protein>
    <submittedName>
        <fullName evidence="1">Uncharacterized protein</fullName>
    </submittedName>
</protein>
<dbReference type="EMBL" id="CP117411">
    <property type="protein sequence ID" value="WCT72087.1"/>
    <property type="molecule type" value="Genomic_DNA"/>
</dbReference>
<organism evidence="1 2">
    <name type="scientific">Sphingomonas naphthae</name>
    <dbReference type="NCBI Taxonomy" id="1813468"/>
    <lineage>
        <taxon>Bacteria</taxon>
        <taxon>Pseudomonadati</taxon>
        <taxon>Pseudomonadota</taxon>
        <taxon>Alphaproteobacteria</taxon>
        <taxon>Sphingomonadales</taxon>
        <taxon>Sphingomonadaceae</taxon>
        <taxon>Sphingomonas</taxon>
    </lineage>
</organism>
<name>A0ABY7THA8_9SPHN</name>
<dbReference type="RefSeq" id="WP_273686037.1">
    <property type="nucleotide sequence ID" value="NZ_CP117411.1"/>
</dbReference>
<dbReference type="Proteomes" id="UP001220395">
    <property type="component" value="Chromosome"/>
</dbReference>
<accession>A0ABY7THA8</accession>
<evidence type="ECO:0000313" key="2">
    <source>
        <dbReference type="Proteomes" id="UP001220395"/>
    </source>
</evidence>
<reference evidence="1 2" key="1">
    <citation type="submission" date="2023-02" db="EMBL/GenBank/DDBJ databases">
        <title>Genome sequence of Sphingomonas naphthae.</title>
        <authorList>
            <person name="Kim S."/>
            <person name="Heo J."/>
            <person name="Kwon S.-W."/>
        </authorList>
    </citation>
    <scope>NUCLEOTIDE SEQUENCE [LARGE SCALE GENOMIC DNA]</scope>
    <source>
        <strain evidence="1 2">KACC 18716</strain>
    </source>
</reference>
<evidence type="ECO:0000313" key="1">
    <source>
        <dbReference type="EMBL" id="WCT72087.1"/>
    </source>
</evidence>
<proteinExistence type="predicted"/>
<keyword evidence="2" id="KW-1185">Reference proteome</keyword>
<sequence length="154" mass="16930">MTGRDLADRANLVAVDHAEWSSIPRYDLRAFNDEGKGAALDHTAFRKDWLYRTLQRSNGLWLTNLLSDYTGGAIAEGETVFCHDVAVNDLAEGHVCIFRIDGAIYVARYSVRSSPGMTVADRIDEEIVTAGELGTGEGEFMPVARIVGRLIGRI</sequence>
<gene>
    <name evidence="1" type="ORF">PQ455_10550</name>
</gene>